<accession>A0A7R9JQX4</accession>
<dbReference type="PANTHER" id="PTHR10066:SF67">
    <property type="entry name" value="BETA-GLUCURONIDASE"/>
    <property type="match status" value="1"/>
</dbReference>
<dbReference type="EMBL" id="OE839547">
    <property type="protein sequence ID" value="CAD7587640.1"/>
    <property type="molecule type" value="Genomic_DNA"/>
</dbReference>
<evidence type="ECO:0000256" key="1">
    <source>
        <dbReference type="ARBA" id="ARBA00007401"/>
    </source>
</evidence>
<dbReference type="GO" id="GO:0004566">
    <property type="term" value="F:beta-glucuronidase activity"/>
    <property type="evidence" value="ECO:0007669"/>
    <property type="project" value="TreeGrafter"/>
</dbReference>
<feature type="compositionally biased region" description="Basic and acidic residues" evidence="2">
    <location>
        <begin position="27"/>
        <end position="36"/>
    </location>
</feature>
<proteinExistence type="inferred from homology"/>
<protein>
    <recommendedName>
        <fullName evidence="4">Beta-glucuronidase</fullName>
    </recommendedName>
</protein>
<dbReference type="AlphaFoldDB" id="A0A7R9JQX4"/>
<evidence type="ECO:0000313" key="3">
    <source>
        <dbReference type="EMBL" id="CAD7587640.1"/>
    </source>
</evidence>
<sequence length="344" mass="39473">MTQDRGGEVDLKTWIFFRLDVHSKESGQKREKEWKGGRHVSRRPCHTGYRNHSQVSTLVSTSCRPRDAGKIVKVLYVLDQWFLNFLNLSDNNPDPLLQLTTDTWADHSATNETTNPSLSHATRRPSYPDSSARDNLEFDVADLLLPIFSMSLLSTKDLCFLLSRPNWFVPSSGMSTATTFYAYALLLLLLRPSETLARISSGGILYPQESESRDVRTLDGVWNFRLSPESDPLVGFREHWYNKELRQTGETIPMPVPASYNDITQDKAIRDHVGLVWYDRSFFVPDTWRQQGLRVWMRFGSVSYAAQVVSYRTDTHCRSTIGRRISTDTRRDCASVVLLVIRAW</sequence>
<evidence type="ECO:0000256" key="2">
    <source>
        <dbReference type="SAM" id="MobiDB-lite"/>
    </source>
</evidence>
<dbReference type="Gene3D" id="2.60.120.260">
    <property type="entry name" value="Galactose-binding domain-like"/>
    <property type="match status" value="1"/>
</dbReference>
<name>A0A7R9JQX4_TIMGE</name>
<dbReference type="InterPro" id="IPR008979">
    <property type="entry name" value="Galactose-bd-like_sf"/>
</dbReference>
<dbReference type="SUPFAM" id="SSF49785">
    <property type="entry name" value="Galactose-binding domain-like"/>
    <property type="match status" value="1"/>
</dbReference>
<comment type="similarity">
    <text evidence="1">Belongs to the glycosyl hydrolase 2 family.</text>
</comment>
<dbReference type="GO" id="GO:0030246">
    <property type="term" value="F:carbohydrate binding"/>
    <property type="evidence" value="ECO:0007669"/>
    <property type="project" value="TreeGrafter"/>
</dbReference>
<gene>
    <name evidence="3" type="ORF">TGEB3V08_LOCUS1811</name>
</gene>
<dbReference type="GO" id="GO:0005615">
    <property type="term" value="C:extracellular space"/>
    <property type="evidence" value="ECO:0007669"/>
    <property type="project" value="TreeGrafter"/>
</dbReference>
<dbReference type="GO" id="GO:0019391">
    <property type="term" value="P:glucuronoside catabolic process"/>
    <property type="evidence" value="ECO:0007669"/>
    <property type="project" value="TreeGrafter"/>
</dbReference>
<feature type="region of interest" description="Disordered" evidence="2">
    <location>
        <begin position="27"/>
        <end position="47"/>
    </location>
</feature>
<reference evidence="3" key="1">
    <citation type="submission" date="2020-11" db="EMBL/GenBank/DDBJ databases">
        <authorList>
            <person name="Tran Van P."/>
        </authorList>
    </citation>
    <scope>NUCLEOTIDE SEQUENCE</scope>
</reference>
<evidence type="ECO:0008006" key="4">
    <source>
        <dbReference type="Google" id="ProtNLM"/>
    </source>
</evidence>
<feature type="region of interest" description="Disordered" evidence="2">
    <location>
        <begin position="108"/>
        <end position="128"/>
    </location>
</feature>
<dbReference type="PANTHER" id="PTHR10066">
    <property type="entry name" value="BETA-GLUCURONIDASE"/>
    <property type="match status" value="1"/>
</dbReference>
<feature type="compositionally biased region" description="Polar residues" evidence="2">
    <location>
        <begin position="108"/>
        <end position="120"/>
    </location>
</feature>
<organism evidence="3">
    <name type="scientific">Timema genevievae</name>
    <name type="common">Walking stick</name>
    <dbReference type="NCBI Taxonomy" id="629358"/>
    <lineage>
        <taxon>Eukaryota</taxon>
        <taxon>Metazoa</taxon>
        <taxon>Ecdysozoa</taxon>
        <taxon>Arthropoda</taxon>
        <taxon>Hexapoda</taxon>
        <taxon>Insecta</taxon>
        <taxon>Pterygota</taxon>
        <taxon>Neoptera</taxon>
        <taxon>Polyneoptera</taxon>
        <taxon>Phasmatodea</taxon>
        <taxon>Timematodea</taxon>
        <taxon>Timematoidea</taxon>
        <taxon>Timematidae</taxon>
        <taxon>Timema</taxon>
    </lineage>
</organism>